<dbReference type="PANTHER" id="PTHR46837">
    <property type="entry name" value="PROTEIN MLN51 HOMOLOG"/>
    <property type="match status" value="1"/>
</dbReference>
<feature type="region of interest" description="Disordered" evidence="13">
    <location>
        <begin position="442"/>
        <end position="496"/>
    </location>
</feature>
<keyword evidence="10" id="KW-0866">Nonsense-mediated mRNA decay</keyword>
<comment type="caution">
    <text evidence="15">The sequence shown here is derived from an EMBL/GenBank/DDBJ whole genome shotgun (WGS) entry which is preliminary data.</text>
</comment>
<dbReference type="EMBL" id="BAABME010003746">
    <property type="protein sequence ID" value="GAA0159992.1"/>
    <property type="molecule type" value="Genomic_DNA"/>
</dbReference>
<reference evidence="15 16" key="1">
    <citation type="submission" date="2024-01" db="EMBL/GenBank/DDBJ databases">
        <title>The complete chloroplast genome sequence of Lithospermum erythrorhizon: insights into the phylogenetic relationship among Boraginaceae species and the maternal lineages of purple gromwells.</title>
        <authorList>
            <person name="Okada T."/>
            <person name="Watanabe K."/>
        </authorList>
    </citation>
    <scope>NUCLEOTIDE SEQUENCE [LARGE SCALE GENOMIC DNA]</scope>
</reference>
<dbReference type="GO" id="GO:0003729">
    <property type="term" value="F:mRNA binding"/>
    <property type="evidence" value="ECO:0007669"/>
    <property type="project" value="InterPro"/>
</dbReference>
<sequence>MADEVDYESDPEEAKLSLKMRRRVASDDEDEGDKPLSRMDSDGESMDGQGAAADYDEEEVEEEEAEEYFEGEELLEEEGDYEEEGIEREGVVGRRRDREVEDVVPAYAEAGGRLVEESMEVFDGENNDGKEWGDDNVTNQQPGEEEKKKQEPYAVPTAGAFYMHDDRFGNNSGGRNRRMFGGRKLWESKDERKWGHDKFEELTTHNWQTDEGRMSSRGRGRSRGAPRGNSLGSRPKNYDSNKYQVKDNNKYQVNDNNENTAPRSVRGRGPRRYQPSDKTKKYAPAPQNKQYRKSFDKPSQSGRTTMSASNADSNHIPAKKQVGSSLNYASPPFYPSSSSNKEVSLPQKEDAQGGPASRHVQSFPMSQSNSVVQGKNNSDYLGMDKLSIDDSTSAGKSTYLKSSSGSRSNSSSQSQHFRGHGRGSNTVSQTSYQPVATSNLVNKSSSTAHPNQRNLSQSQILAQRSSSILQSSSPPKAVVPINSSEAGELDSLSESSKSKMSFIAKGKVNMQGGGRGSYIFGGRQVMGPSGNMIAGHGDQNLPAMLPVMQFGGQHPGGMGVPAVGMAFPGYVGNPQLGNSEMTWLPVLAGAAGALGASYCPPYFAVDGAYHAHPSAQTSVPSPALSNEVSNNGSNDERKPSQRPELVNDDFGQRQKNPRRQVSCSATYDMQLTIKMMQI</sequence>
<evidence type="ECO:0000256" key="3">
    <source>
        <dbReference type="ARBA" id="ARBA00009548"/>
    </source>
</evidence>
<evidence type="ECO:0000256" key="13">
    <source>
        <dbReference type="SAM" id="MobiDB-lite"/>
    </source>
</evidence>
<accession>A0AAV3QA34</accession>
<feature type="compositionally biased region" description="Low complexity" evidence="13">
    <location>
        <begin position="402"/>
        <end position="414"/>
    </location>
</feature>
<feature type="compositionally biased region" description="Polar residues" evidence="13">
    <location>
        <begin position="250"/>
        <end position="262"/>
    </location>
</feature>
<keyword evidence="4" id="KW-0813">Transport</keyword>
<feature type="compositionally biased region" description="Acidic residues" evidence="13">
    <location>
        <begin position="1"/>
        <end position="11"/>
    </location>
</feature>
<evidence type="ECO:0000256" key="2">
    <source>
        <dbReference type="ARBA" id="ARBA00004496"/>
    </source>
</evidence>
<evidence type="ECO:0000256" key="7">
    <source>
        <dbReference type="ARBA" id="ARBA00022816"/>
    </source>
</evidence>
<evidence type="ECO:0000256" key="10">
    <source>
        <dbReference type="ARBA" id="ARBA00023161"/>
    </source>
</evidence>
<dbReference type="InterPro" id="IPR018545">
    <property type="entry name" value="Btz_dom"/>
</dbReference>
<feature type="compositionally biased region" description="Basic and acidic residues" evidence="13">
    <location>
        <begin position="184"/>
        <end position="214"/>
    </location>
</feature>
<comment type="subcellular location">
    <subcellularLocation>
        <location evidence="2">Cytoplasm</location>
    </subcellularLocation>
    <subcellularLocation>
        <location evidence="1">Nucleus</location>
    </subcellularLocation>
</comment>
<dbReference type="PANTHER" id="PTHR46837:SF5">
    <property type="entry name" value="PROTEIN MLN51 HOMOLOG"/>
    <property type="match status" value="1"/>
</dbReference>
<evidence type="ECO:0000256" key="9">
    <source>
        <dbReference type="ARBA" id="ARBA00022884"/>
    </source>
</evidence>
<keyword evidence="12" id="KW-0539">Nucleus</keyword>
<evidence type="ECO:0000256" key="5">
    <source>
        <dbReference type="ARBA" id="ARBA00022490"/>
    </source>
</evidence>
<feature type="compositionally biased region" description="Polar residues" evidence="13">
    <location>
        <begin position="359"/>
        <end position="379"/>
    </location>
</feature>
<name>A0AAV3QA34_LITER</name>
<dbReference type="GO" id="GO:0000184">
    <property type="term" value="P:nuclear-transcribed mRNA catabolic process, nonsense-mediated decay"/>
    <property type="evidence" value="ECO:0007669"/>
    <property type="project" value="UniProtKB-KW"/>
</dbReference>
<evidence type="ECO:0000256" key="11">
    <source>
        <dbReference type="ARBA" id="ARBA00023187"/>
    </source>
</evidence>
<evidence type="ECO:0000313" key="16">
    <source>
        <dbReference type="Proteomes" id="UP001454036"/>
    </source>
</evidence>
<dbReference type="Proteomes" id="UP001454036">
    <property type="component" value="Unassembled WGS sequence"/>
</dbReference>
<feature type="region of interest" description="Disordered" evidence="13">
    <location>
        <begin position="614"/>
        <end position="662"/>
    </location>
</feature>
<dbReference type="GO" id="GO:0051028">
    <property type="term" value="P:mRNA transport"/>
    <property type="evidence" value="ECO:0007669"/>
    <property type="project" value="UniProtKB-KW"/>
</dbReference>
<feature type="region of interest" description="Disordered" evidence="13">
    <location>
        <begin position="1"/>
        <end position="97"/>
    </location>
</feature>
<proteinExistence type="inferred from homology"/>
<dbReference type="Pfam" id="PF09405">
    <property type="entry name" value="Btz"/>
    <property type="match status" value="1"/>
</dbReference>
<dbReference type="GO" id="GO:0008380">
    <property type="term" value="P:RNA splicing"/>
    <property type="evidence" value="ECO:0007669"/>
    <property type="project" value="UniProtKB-KW"/>
</dbReference>
<feature type="compositionally biased region" description="Polar residues" evidence="13">
    <location>
        <begin position="389"/>
        <end position="401"/>
    </location>
</feature>
<evidence type="ECO:0000256" key="4">
    <source>
        <dbReference type="ARBA" id="ARBA00022448"/>
    </source>
</evidence>
<keyword evidence="5" id="KW-0963">Cytoplasm</keyword>
<evidence type="ECO:0000256" key="6">
    <source>
        <dbReference type="ARBA" id="ARBA00022664"/>
    </source>
</evidence>
<feature type="compositionally biased region" description="Acidic residues" evidence="13">
    <location>
        <begin position="54"/>
        <end position="86"/>
    </location>
</feature>
<keyword evidence="16" id="KW-1185">Reference proteome</keyword>
<feature type="region of interest" description="Disordered" evidence="13">
    <location>
        <begin position="123"/>
        <end position="430"/>
    </location>
</feature>
<evidence type="ECO:0000313" key="15">
    <source>
        <dbReference type="EMBL" id="GAA0159992.1"/>
    </source>
</evidence>
<dbReference type="GO" id="GO:0006417">
    <property type="term" value="P:regulation of translation"/>
    <property type="evidence" value="ECO:0007669"/>
    <property type="project" value="UniProtKB-KW"/>
</dbReference>
<dbReference type="GO" id="GO:0005737">
    <property type="term" value="C:cytoplasm"/>
    <property type="evidence" value="ECO:0007669"/>
    <property type="project" value="UniProtKB-SubCell"/>
</dbReference>
<comment type="similarity">
    <text evidence="3">Belongs to the CASC3 family.</text>
</comment>
<keyword evidence="8" id="KW-0810">Translation regulation</keyword>
<dbReference type="GO" id="GO:0006397">
    <property type="term" value="P:mRNA processing"/>
    <property type="evidence" value="ECO:0007669"/>
    <property type="project" value="UniProtKB-KW"/>
</dbReference>
<feature type="compositionally biased region" description="Polar residues" evidence="13">
    <location>
        <begin position="614"/>
        <end position="633"/>
    </location>
</feature>
<keyword evidence="9" id="KW-0694">RNA-binding</keyword>
<feature type="compositionally biased region" description="Polar residues" evidence="13">
    <location>
        <begin position="297"/>
        <end position="313"/>
    </location>
</feature>
<feature type="domain" description="Btz" evidence="14">
    <location>
        <begin position="119"/>
        <end position="224"/>
    </location>
</feature>
<dbReference type="AlphaFoldDB" id="A0AAV3QA34"/>
<feature type="compositionally biased region" description="Low complexity" evidence="13">
    <location>
        <begin position="455"/>
        <end position="473"/>
    </location>
</feature>
<dbReference type="GO" id="GO:0035145">
    <property type="term" value="C:exon-exon junction complex"/>
    <property type="evidence" value="ECO:0007669"/>
    <property type="project" value="InterPro"/>
</dbReference>
<gene>
    <name evidence="15" type="ORF">LIER_16649</name>
</gene>
<evidence type="ECO:0000256" key="12">
    <source>
        <dbReference type="ARBA" id="ARBA00023242"/>
    </source>
</evidence>
<feature type="compositionally biased region" description="Basic and acidic residues" evidence="13">
    <location>
        <begin position="236"/>
        <end position="249"/>
    </location>
</feature>
<keyword evidence="6" id="KW-0507">mRNA processing</keyword>
<keyword evidence="7" id="KW-0509">mRNA transport</keyword>
<dbReference type="SMART" id="SM01044">
    <property type="entry name" value="Btz"/>
    <property type="match status" value="1"/>
</dbReference>
<evidence type="ECO:0000259" key="14">
    <source>
        <dbReference type="SMART" id="SM01044"/>
    </source>
</evidence>
<protein>
    <recommendedName>
        <fullName evidence="14">Btz domain-containing protein</fullName>
    </recommendedName>
</protein>
<keyword evidence="11" id="KW-0508">mRNA splicing</keyword>
<evidence type="ECO:0000256" key="1">
    <source>
        <dbReference type="ARBA" id="ARBA00004123"/>
    </source>
</evidence>
<organism evidence="15 16">
    <name type="scientific">Lithospermum erythrorhizon</name>
    <name type="common">Purple gromwell</name>
    <name type="synonym">Lithospermum officinale var. erythrorhizon</name>
    <dbReference type="NCBI Taxonomy" id="34254"/>
    <lineage>
        <taxon>Eukaryota</taxon>
        <taxon>Viridiplantae</taxon>
        <taxon>Streptophyta</taxon>
        <taxon>Embryophyta</taxon>
        <taxon>Tracheophyta</taxon>
        <taxon>Spermatophyta</taxon>
        <taxon>Magnoliopsida</taxon>
        <taxon>eudicotyledons</taxon>
        <taxon>Gunneridae</taxon>
        <taxon>Pentapetalae</taxon>
        <taxon>asterids</taxon>
        <taxon>lamiids</taxon>
        <taxon>Boraginales</taxon>
        <taxon>Boraginaceae</taxon>
        <taxon>Boraginoideae</taxon>
        <taxon>Lithospermeae</taxon>
        <taxon>Lithospermum</taxon>
    </lineage>
</organism>
<feature type="compositionally biased region" description="Basic and acidic residues" evidence="13">
    <location>
        <begin position="87"/>
        <end position="97"/>
    </location>
</feature>
<feature type="compositionally biased region" description="Polar residues" evidence="13">
    <location>
        <begin position="442"/>
        <end position="454"/>
    </location>
</feature>
<evidence type="ECO:0000256" key="8">
    <source>
        <dbReference type="ARBA" id="ARBA00022845"/>
    </source>
</evidence>
<dbReference type="InterPro" id="IPR044796">
    <property type="entry name" value="MLN51_plant"/>
</dbReference>